<keyword evidence="2" id="KW-1185">Reference proteome</keyword>
<sequence length="149" mass="16813">MKMLGNAIIRMRLSICVVILLSFLSGCDENWDEGGVLLGNEIPTYALNYIQEHDILATEEKLIAFYDVTIVLDATEAALLTDKRVIYHKDNKNSDIRYSDILNVKHSEESWTGDVFIIQSKEGDWMKIEIAPFNGGSVFKEVLMGQLPS</sequence>
<reference evidence="1" key="1">
    <citation type="submission" date="2022-12" db="EMBL/GenBank/DDBJ databases">
        <title>Bacterial isolates from different developmental stages of Nematostella vectensis.</title>
        <authorList>
            <person name="Fraune S."/>
        </authorList>
    </citation>
    <scope>NUCLEOTIDE SEQUENCE</scope>
    <source>
        <strain evidence="1">G21630-S1</strain>
    </source>
</reference>
<dbReference type="RefSeq" id="WP_269422839.1">
    <property type="nucleotide sequence ID" value="NZ_JAPWGY010000002.1"/>
</dbReference>
<protein>
    <submittedName>
        <fullName evidence="1">Uncharacterized protein</fullName>
    </submittedName>
</protein>
<evidence type="ECO:0000313" key="2">
    <source>
        <dbReference type="Proteomes" id="UP001069802"/>
    </source>
</evidence>
<comment type="caution">
    <text evidence="1">The sequence shown here is derived from an EMBL/GenBank/DDBJ whole genome shotgun (WGS) entry which is preliminary data.</text>
</comment>
<dbReference type="EMBL" id="JAPWGY010000002">
    <property type="protein sequence ID" value="MCZ4280655.1"/>
    <property type="molecule type" value="Genomic_DNA"/>
</dbReference>
<dbReference type="PROSITE" id="PS51257">
    <property type="entry name" value="PROKAR_LIPOPROTEIN"/>
    <property type="match status" value="1"/>
</dbReference>
<dbReference type="Proteomes" id="UP001069802">
    <property type="component" value="Unassembled WGS sequence"/>
</dbReference>
<accession>A0ABT4LHT0</accession>
<proteinExistence type="predicted"/>
<organism evidence="1 2">
    <name type="scientific">Kiloniella laminariae</name>
    <dbReference type="NCBI Taxonomy" id="454162"/>
    <lineage>
        <taxon>Bacteria</taxon>
        <taxon>Pseudomonadati</taxon>
        <taxon>Pseudomonadota</taxon>
        <taxon>Alphaproteobacteria</taxon>
        <taxon>Rhodospirillales</taxon>
        <taxon>Kiloniellaceae</taxon>
        <taxon>Kiloniella</taxon>
    </lineage>
</organism>
<evidence type="ECO:0000313" key="1">
    <source>
        <dbReference type="EMBL" id="MCZ4280655.1"/>
    </source>
</evidence>
<name>A0ABT4LHT0_9PROT</name>
<gene>
    <name evidence="1" type="ORF">O4H49_07685</name>
</gene>